<dbReference type="Pfam" id="PF00169">
    <property type="entry name" value="PH"/>
    <property type="match status" value="2"/>
</dbReference>
<dbReference type="Gene3D" id="2.30.42.10">
    <property type="match status" value="1"/>
</dbReference>
<dbReference type="SMART" id="SM00233">
    <property type="entry name" value="PH"/>
    <property type="match status" value="2"/>
</dbReference>
<feature type="region of interest" description="Disordered" evidence="1">
    <location>
        <begin position="102"/>
        <end position="149"/>
    </location>
</feature>
<dbReference type="SUPFAM" id="SSF109993">
    <property type="entry name" value="VPS9 domain"/>
    <property type="match status" value="1"/>
</dbReference>
<feature type="compositionally biased region" description="Polar residues" evidence="1">
    <location>
        <begin position="140"/>
        <end position="149"/>
    </location>
</feature>
<dbReference type="InterPro" id="IPR003123">
    <property type="entry name" value="VPS9"/>
</dbReference>
<dbReference type="Pfam" id="PF02204">
    <property type="entry name" value="VPS9"/>
    <property type="match status" value="1"/>
</dbReference>
<dbReference type="InterPro" id="IPR011993">
    <property type="entry name" value="PH-like_dom_sf"/>
</dbReference>
<dbReference type="FunFam" id="2.30.29.30:FF:000286">
    <property type="entry name" value="PH-protein kinase domain containing protein"/>
    <property type="match status" value="1"/>
</dbReference>
<dbReference type="SUPFAM" id="SSF50729">
    <property type="entry name" value="PH domain-like"/>
    <property type="match status" value="2"/>
</dbReference>
<dbReference type="PROSITE" id="PS51205">
    <property type="entry name" value="VPS9"/>
    <property type="match status" value="1"/>
</dbReference>
<feature type="domain" description="PH" evidence="2">
    <location>
        <begin position="394"/>
        <end position="490"/>
    </location>
</feature>
<dbReference type="EMBL" id="CAKLCB010000001">
    <property type="protein sequence ID" value="CAH0513195.1"/>
    <property type="molecule type" value="Genomic_DNA"/>
</dbReference>
<dbReference type="InterPro" id="IPR036034">
    <property type="entry name" value="PDZ_sf"/>
</dbReference>
<dbReference type="SMART" id="SM00228">
    <property type="entry name" value="PDZ"/>
    <property type="match status" value="1"/>
</dbReference>
<dbReference type="PROSITE" id="PS50003">
    <property type="entry name" value="PH_DOMAIN"/>
    <property type="match status" value="2"/>
</dbReference>
<protein>
    <submittedName>
        <fullName evidence="5">Uncharacterized protein</fullName>
    </submittedName>
</protein>
<sequence>MKTEKRRQSIEVFRLRLRETVNEGDESENVGTRGLLSLLEHKERTVPLPSLCEDYTERETMERMEKNEQEKQQQQHIQEQIVNGATIKRPICVEIHLDEENNEEEFSARKESRIDADRAEKKDNDGHGLAGRRTKPFLATLSSSGDESSTRTLRCSLDAADSPSTAVDTEDVRAIEAIEKLDENVKDLETSELVMTEKATNAETSAVSTASRSMSSRTSQLKDSFRESRRVVLVTRPSQRDIEMWTERATMIKSTGSSARPTPTSAQCRRWVLEYKPVVRHSGWLIKRGHGLRNFKRRLFCIVDNELIYHDTHDAKEVRGRLDLSRKSTVQCMLHSGFKLAQGGYSMILYALDNHDRDVWIRKLQEHNVQLLPEGAKTAKLLKQNSDNADKDGPILFSGWLRKRGRMVKSTKRRWFELSNGTLSYYAHPQGGSRKGSINVSQARISPVDTLKTGQNYSFQICTPARSLFLHADSQEERSVWLAALASVSEGGSSASQGGGSPPKPDATDFAMPTSATEIGRMCKCGALEKGGAAIDGVCRRCMSSFISNTEDVMLDVAREVQLLLASPYSPEGCTSAAFLKEHTGRPVLNATVREFMVGLSDYLIHTRLKELQMIAGIAQPESSLNSSDSEEIKNAMVNIAFTKDATEVSEITNNIQTIVYEQIEERVFFPLYRTILTNVHAQTREDAKLLKGKIEILRSKSQAFFGIGPDSVSRSKWKSACVKLQKVDKVSLPYMKRAQLLAACKEIYAVYHSEHPTQPPMSADAFIPAFIYVLIHSHLRDPVALKELITFFDLGSQHGEIAYFVICLEIALEYIRSLLTACTVILSSSRKLGIEFSKHNDADVVIVHRLVPGEQAQQSGTINVGDVLVAINGLPVYEMELAEVAKLWRGVDGEAELCFLPMDEYLRKYGTS</sequence>
<evidence type="ECO:0000313" key="7">
    <source>
        <dbReference type="Proteomes" id="UP001158986"/>
    </source>
</evidence>
<proteinExistence type="predicted"/>
<dbReference type="Gene3D" id="1.20.1050.80">
    <property type="entry name" value="VPS9 domain"/>
    <property type="match status" value="1"/>
</dbReference>
<dbReference type="AlphaFoldDB" id="A0AAU9L0H4"/>
<evidence type="ECO:0000313" key="8">
    <source>
        <dbReference type="Proteomes" id="UP001160483"/>
    </source>
</evidence>
<evidence type="ECO:0000259" key="3">
    <source>
        <dbReference type="PROSITE" id="PS50106"/>
    </source>
</evidence>
<dbReference type="Pfam" id="PF00595">
    <property type="entry name" value="PDZ"/>
    <property type="match status" value="1"/>
</dbReference>
<feature type="compositionally biased region" description="Low complexity" evidence="1">
    <location>
        <begin position="204"/>
        <end position="219"/>
    </location>
</feature>
<name>A0AAU9L0H4_9STRA</name>
<dbReference type="InterPro" id="IPR001478">
    <property type="entry name" value="PDZ"/>
</dbReference>
<feature type="compositionally biased region" description="Basic and acidic residues" evidence="1">
    <location>
        <begin position="106"/>
        <end position="126"/>
    </location>
</feature>
<reference evidence="5 7" key="1">
    <citation type="submission" date="2021-11" db="EMBL/GenBank/DDBJ databases">
        <authorList>
            <person name="Islam A."/>
            <person name="Islam S."/>
            <person name="Flora M.S."/>
            <person name="Rahman M."/>
            <person name="Ziaur R.M."/>
            <person name="Epstein J.H."/>
            <person name="Hassan M."/>
            <person name="Klassen M."/>
            <person name="Woodard K."/>
            <person name="Webb A."/>
            <person name="Webby R.J."/>
            <person name="El Zowalaty M.E."/>
        </authorList>
    </citation>
    <scope>NUCLEOTIDE SEQUENCE</scope>
    <source>
        <strain evidence="6">Pbs1</strain>
        <strain evidence="5">Pbs3</strain>
    </source>
</reference>
<gene>
    <name evidence="6" type="ORF">PBS001_LOCUS13</name>
    <name evidence="5" type="ORF">PBS003_LOCUS6974</name>
</gene>
<evidence type="ECO:0000259" key="2">
    <source>
        <dbReference type="PROSITE" id="PS50003"/>
    </source>
</evidence>
<feature type="domain" description="PH" evidence="2">
    <location>
        <begin position="278"/>
        <end position="369"/>
    </location>
</feature>
<feature type="region of interest" description="Disordered" evidence="1">
    <location>
        <begin position="201"/>
        <end position="221"/>
    </location>
</feature>
<organism evidence="5 8">
    <name type="scientific">Peronospora belbahrii</name>
    <dbReference type="NCBI Taxonomy" id="622444"/>
    <lineage>
        <taxon>Eukaryota</taxon>
        <taxon>Sar</taxon>
        <taxon>Stramenopiles</taxon>
        <taxon>Oomycota</taxon>
        <taxon>Peronosporomycetes</taxon>
        <taxon>Peronosporales</taxon>
        <taxon>Peronosporaceae</taxon>
        <taxon>Peronospora</taxon>
    </lineage>
</organism>
<dbReference type="PANTHER" id="PTHR14336">
    <property type="entry name" value="TANDEM PH DOMAIN CONTAINING PROTEIN"/>
    <property type="match status" value="1"/>
</dbReference>
<dbReference type="PROSITE" id="PS50106">
    <property type="entry name" value="PDZ"/>
    <property type="match status" value="1"/>
</dbReference>
<evidence type="ECO:0000313" key="5">
    <source>
        <dbReference type="EMBL" id="CAH0480351.1"/>
    </source>
</evidence>
<keyword evidence="7" id="KW-1185">Reference proteome</keyword>
<feature type="domain" description="PDZ" evidence="3">
    <location>
        <begin position="822"/>
        <end position="904"/>
    </location>
</feature>
<dbReference type="Gene3D" id="2.30.29.30">
    <property type="entry name" value="Pleckstrin-homology domain (PH domain)/Phosphotyrosine-binding domain (PTB)"/>
    <property type="match status" value="2"/>
</dbReference>
<dbReference type="InterPro" id="IPR051707">
    <property type="entry name" value="PI-Interact_SigTrans_Reg"/>
</dbReference>
<comment type="caution">
    <text evidence="5">The sequence shown here is derived from an EMBL/GenBank/DDBJ whole genome shotgun (WGS) entry which is preliminary data.</text>
</comment>
<accession>A0AAU9L0H4</accession>
<feature type="domain" description="VPS9" evidence="4">
    <location>
        <begin position="685"/>
        <end position="825"/>
    </location>
</feature>
<dbReference type="InterPro" id="IPR037191">
    <property type="entry name" value="VPS9_dom_sf"/>
</dbReference>
<dbReference type="EMBL" id="CAKKTJ010000324">
    <property type="protein sequence ID" value="CAH0480351.1"/>
    <property type="molecule type" value="Genomic_DNA"/>
</dbReference>
<evidence type="ECO:0000313" key="6">
    <source>
        <dbReference type="EMBL" id="CAH0513195.1"/>
    </source>
</evidence>
<dbReference type="InterPro" id="IPR001849">
    <property type="entry name" value="PH_domain"/>
</dbReference>
<dbReference type="Proteomes" id="UP001158986">
    <property type="component" value="Unassembled WGS sequence"/>
</dbReference>
<evidence type="ECO:0000259" key="4">
    <source>
        <dbReference type="PROSITE" id="PS51205"/>
    </source>
</evidence>
<dbReference type="Proteomes" id="UP001160483">
    <property type="component" value="Unassembled WGS sequence"/>
</dbReference>
<dbReference type="SUPFAM" id="SSF50156">
    <property type="entry name" value="PDZ domain-like"/>
    <property type="match status" value="1"/>
</dbReference>
<evidence type="ECO:0000256" key="1">
    <source>
        <dbReference type="SAM" id="MobiDB-lite"/>
    </source>
</evidence>
<dbReference type="SMART" id="SM00167">
    <property type="entry name" value="VPS9"/>
    <property type="match status" value="1"/>
</dbReference>